<dbReference type="EMBL" id="VCQU01000010">
    <property type="protein sequence ID" value="NMN98279.1"/>
    <property type="molecule type" value="Genomic_DNA"/>
</dbReference>
<keyword evidence="2" id="KW-1185">Reference proteome</keyword>
<protein>
    <recommendedName>
        <fullName evidence="3">DUF3558 domain-containing protein</fullName>
    </recommendedName>
</protein>
<proteinExistence type="predicted"/>
<organism evidence="1 2">
    <name type="scientific">Antrihabitans stalactiti</name>
    <dbReference type="NCBI Taxonomy" id="2584121"/>
    <lineage>
        <taxon>Bacteria</taxon>
        <taxon>Bacillati</taxon>
        <taxon>Actinomycetota</taxon>
        <taxon>Actinomycetes</taxon>
        <taxon>Mycobacteriales</taxon>
        <taxon>Nocardiaceae</taxon>
        <taxon>Antrihabitans</taxon>
    </lineage>
</organism>
<accession>A0A848KJ24</accession>
<sequence length="183" mass="18334">MTEPNDPSKTHRLFPLVLVAAACCVAACGSSDNSSESKISDASAAASAPASSASTAVIDACALIPAADITALLGTSVPGKPTSTTPGTGACMWENQDTYESVTLEIGSPGTAPNNTLPSTDPGFPDGSTPGPDGMRYLGSRQVEFPAGNRSNTVQVAVLKISSDEANAAAVDLARKVGPKVPS</sequence>
<evidence type="ECO:0000313" key="1">
    <source>
        <dbReference type="EMBL" id="NMN98279.1"/>
    </source>
</evidence>
<name>A0A848KJ24_9NOCA</name>
<dbReference type="RefSeq" id="WP_169592343.1">
    <property type="nucleotide sequence ID" value="NZ_VCQU01000010.1"/>
</dbReference>
<evidence type="ECO:0008006" key="3">
    <source>
        <dbReference type="Google" id="ProtNLM"/>
    </source>
</evidence>
<dbReference type="AlphaFoldDB" id="A0A848KJ24"/>
<comment type="caution">
    <text evidence="1">The sequence shown here is derived from an EMBL/GenBank/DDBJ whole genome shotgun (WGS) entry which is preliminary data.</text>
</comment>
<reference evidence="1 2" key="1">
    <citation type="submission" date="2019-05" db="EMBL/GenBank/DDBJ databases">
        <authorList>
            <person name="Lee S.D."/>
        </authorList>
    </citation>
    <scope>NUCLEOTIDE SEQUENCE [LARGE SCALE GENOMIC DNA]</scope>
    <source>
        <strain evidence="1 2">YC2-7</strain>
    </source>
</reference>
<gene>
    <name evidence="1" type="ORF">FGL95_24860</name>
</gene>
<evidence type="ECO:0000313" key="2">
    <source>
        <dbReference type="Proteomes" id="UP000535543"/>
    </source>
</evidence>
<dbReference type="Proteomes" id="UP000535543">
    <property type="component" value="Unassembled WGS sequence"/>
</dbReference>
<reference evidence="1 2" key="2">
    <citation type="submission" date="2020-06" db="EMBL/GenBank/DDBJ databases">
        <title>Antribacter stalactiti gen. nov., sp. nov., a new member of the family Nacardiaceae isolated from a cave.</title>
        <authorList>
            <person name="Kim I.S."/>
        </authorList>
    </citation>
    <scope>NUCLEOTIDE SEQUENCE [LARGE SCALE GENOMIC DNA]</scope>
    <source>
        <strain evidence="1 2">YC2-7</strain>
    </source>
</reference>